<dbReference type="InterPro" id="IPR008875">
    <property type="entry name" value="TraX"/>
</dbReference>
<evidence type="ECO:0000313" key="3">
    <source>
        <dbReference type="Proteomes" id="UP000321561"/>
    </source>
</evidence>
<proteinExistence type="predicted"/>
<dbReference type="Proteomes" id="UP000321561">
    <property type="component" value="Chromosome"/>
</dbReference>
<keyword evidence="1" id="KW-0472">Membrane</keyword>
<gene>
    <name evidence="2" type="ORF">JMUB5056_1574</name>
</gene>
<feature type="transmembrane region" description="Helical" evidence="1">
    <location>
        <begin position="131"/>
        <end position="148"/>
    </location>
</feature>
<feature type="transmembrane region" description="Helical" evidence="1">
    <location>
        <begin position="57"/>
        <end position="77"/>
    </location>
</feature>
<dbReference type="EMBL" id="AP019846">
    <property type="protein sequence ID" value="BBM59986.1"/>
    <property type="molecule type" value="Genomic_DNA"/>
</dbReference>
<dbReference type="KEGG" id="lhg:JMUB5056_1574"/>
<feature type="transmembrane region" description="Helical" evidence="1">
    <location>
        <begin position="28"/>
        <end position="45"/>
    </location>
</feature>
<feature type="transmembrane region" description="Helical" evidence="1">
    <location>
        <begin position="83"/>
        <end position="99"/>
    </location>
</feature>
<feature type="transmembrane region" description="Helical" evidence="1">
    <location>
        <begin position="199"/>
        <end position="215"/>
    </location>
</feature>
<name>A0A510L879_9FUSO</name>
<keyword evidence="1" id="KW-0812">Transmembrane</keyword>
<feature type="transmembrane region" description="Helical" evidence="1">
    <location>
        <begin position="169"/>
        <end position="187"/>
    </location>
</feature>
<evidence type="ECO:0000256" key="1">
    <source>
        <dbReference type="SAM" id="Phobius"/>
    </source>
</evidence>
<dbReference type="AlphaFoldDB" id="A0A510L879"/>
<evidence type="ECO:0000313" key="2">
    <source>
        <dbReference type="EMBL" id="BBM59986.1"/>
    </source>
</evidence>
<protein>
    <submittedName>
        <fullName evidence="2">TraX family protein</fullName>
    </submittedName>
</protein>
<reference evidence="2 3" key="1">
    <citation type="submission" date="2019-07" db="EMBL/GenBank/DDBJ databases">
        <title>Complete Genome Sequence of Leptotrichia hongkongensis Strain JMUB5056.</title>
        <authorList>
            <person name="Watanabe S."/>
            <person name="Cui L."/>
        </authorList>
    </citation>
    <scope>NUCLEOTIDE SEQUENCE [LARGE SCALE GENOMIC DNA]</scope>
    <source>
        <strain evidence="2 3">JMUB5056</strain>
    </source>
</reference>
<dbReference type="RefSeq" id="WP_147005928.1">
    <property type="nucleotide sequence ID" value="NZ_AP019846.1"/>
</dbReference>
<sequence length="220" mass="26195">MSLFILKIIGIITMFLDHYHYIVGGSEILNIVGRIAFPIFAFTLSEGYTHTRNLKKYLLRLFIFAVGIQLPSILFSYNYPMNVFFTLFFGLLAIYVFNFKSIRIKPKFLWLIKISLIGFVLFISQKYEFDYGIYGILLIMNFNIFRNDKFKILMNFLILNTFNKIFPNVFGLTDTQFFSLISLIFIFMYNGKKGRSMKYFFYLFYPIHFFILEMVKKISI</sequence>
<organism evidence="2 3">
    <name type="scientific">Leptotrichia hongkongensis</name>
    <dbReference type="NCBI Taxonomy" id="554406"/>
    <lineage>
        <taxon>Bacteria</taxon>
        <taxon>Fusobacteriati</taxon>
        <taxon>Fusobacteriota</taxon>
        <taxon>Fusobacteriia</taxon>
        <taxon>Fusobacteriales</taxon>
        <taxon>Leptotrichiaceae</taxon>
        <taxon>Leptotrichia</taxon>
    </lineage>
</organism>
<dbReference type="Pfam" id="PF05857">
    <property type="entry name" value="TraX"/>
    <property type="match status" value="1"/>
</dbReference>
<dbReference type="OrthoDB" id="9781069at2"/>
<keyword evidence="1" id="KW-1133">Transmembrane helix</keyword>
<accession>A0A510L879</accession>
<feature type="transmembrane region" description="Helical" evidence="1">
    <location>
        <begin position="108"/>
        <end position="125"/>
    </location>
</feature>